<feature type="domain" description="GAG-pre-integrase" evidence="3">
    <location>
        <begin position="86"/>
        <end position="148"/>
    </location>
</feature>
<evidence type="ECO:0000259" key="3">
    <source>
        <dbReference type="Pfam" id="PF13976"/>
    </source>
</evidence>
<dbReference type="AlphaFoldDB" id="A0A2N9ILA7"/>
<accession>A0A2N9ILA7</accession>
<reference evidence="4" key="1">
    <citation type="submission" date="2018-02" db="EMBL/GenBank/DDBJ databases">
        <authorList>
            <person name="Cohen D.B."/>
            <person name="Kent A.D."/>
        </authorList>
    </citation>
    <scope>NUCLEOTIDE SEQUENCE</scope>
</reference>
<keyword evidence="2" id="KW-0472">Membrane</keyword>
<dbReference type="EMBL" id="OIVN01006101">
    <property type="protein sequence ID" value="SPD25095.1"/>
    <property type="molecule type" value="Genomic_DNA"/>
</dbReference>
<feature type="region of interest" description="Disordered" evidence="1">
    <location>
        <begin position="208"/>
        <end position="231"/>
    </location>
</feature>
<gene>
    <name evidence="4" type="ORF">FSB_LOCUS52977</name>
</gene>
<dbReference type="InterPro" id="IPR025724">
    <property type="entry name" value="GAG-pre-integrase_dom"/>
</dbReference>
<keyword evidence="2" id="KW-0812">Transmembrane</keyword>
<dbReference type="Pfam" id="PF13976">
    <property type="entry name" value="gag_pre-integrs"/>
    <property type="match status" value="1"/>
</dbReference>
<proteinExistence type="predicted"/>
<evidence type="ECO:0000313" key="4">
    <source>
        <dbReference type="EMBL" id="SPD25095.1"/>
    </source>
</evidence>
<sequence length="303" mass="33356">MAERNTSQFKVDNMPKSSSLVSNSGGHVNFCSGGDHTGGRGDKRCDHIGKTNQTKPYYWVIYGKPNYLNQDLKIKKMIGSGHEKDGLYYLHPDNSASHTFSASVLSATVSPLQWHFRSGHPSLAKLKFVIPTLSHVPSLECEACQLGKYHVLLSHLLLVCLVVLSLFMSLILAMINYLLELCLSPDLISSREGERSFLSPTLPIPLSSSPPQVPLASPPNPPLQVPTPSSSIPKTDDLPIALRRGRCTCTQHPIAHFMSYNRVSPCLHSGWKHAMNEEMNALHKNQILELTALPSGKQTVGCR</sequence>
<evidence type="ECO:0000256" key="1">
    <source>
        <dbReference type="SAM" id="MobiDB-lite"/>
    </source>
</evidence>
<keyword evidence="2" id="KW-1133">Transmembrane helix</keyword>
<feature type="transmembrane region" description="Helical" evidence="2">
    <location>
        <begin position="156"/>
        <end position="179"/>
    </location>
</feature>
<feature type="compositionally biased region" description="Pro residues" evidence="1">
    <location>
        <begin position="211"/>
        <end position="225"/>
    </location>
</feature>
<evidence type="ECO:0000256" key="2">
    <source>
        <dbReference type="SAM" id="Phobius"/>
    </source>
</evidence>
<name>A0A2N9ILA7_FAGSY</name>
<organism evidence="4">
    <name type="scientific">Fagus sylvatica</name>
    <name type="common">Beechnut</name>
    <dbReference type="NCBI Taxonomy" id="28930"/>
    <lineage>
        <taxon>Eukaryota</taxon>
        <taxon>Viridiplantae</taxon>
        <taxon>Streptophyta</taxon>
        <taxon>Embryophyta</taxon>
        <taxon>Tracheophyta</taxon>
        <taxon>Spermatophyta</taxon>
        <taxon>Magnoliopsida</taxon>
        <taxon>eudicotyledons</taxon>
        <taxon>Gunneridae</taxon>
        <taxon>Pentapetalae</taxon>
        <taxon>rosids</taxon>
        <taxon>fabids</taxon>
        <taxon>Fagales</taxon>
        <taxon>Fagaceae</taxon>
        <taxon>Fagus</taxon>
    </lineage>
</organism>
<protein>
    <recommendedName>
        <fullName evidence="3">GAG-pre-integrase domain-containing protein</fullName>
    </recommendedName>
</protein>